<name>A0A2A6BDP1_PRIPA</name>
<reference evidence="2" key="1">
    <citation type="journal article" date="2008" name="Nat. Genet.">
        <title>The Pristionchus pacificus genome provides a unique perspective on nematode lifestyle and parasitism.</title>
        <authorList>
            <person name="Dieterich C."/>
            <person name="Clifton S.W."/>
            <person name="Schuster L.N."/>
            <person name="Chinwalla A."/>
            <person name="Delehaunty K."/>
            <person name="Dinkelacker I."/>
            <person name="Fulton L."/>
            <person name="Fulton R."/>
            <person name="Godfrey J."/>
            <person name="Minx P."/>
            <person name="Mitreva M."/>
            <person name="Roeseler W."/>
            <person name="Tian H."/>
            <person name="Witte H."/>
            <person name="Yang S.P."/>
            <person name="Wilson R.K."/>
            <person name="Sommer R.J."/>
        </authorList>
    </citation>
    <scope>NUCLEOTIDE SEQUENCE [LARGE SCALE GENOMIC DNA]</scope>
    <source>
        <strain evidence="2">PS312</strain>
    </source>
</reference>
<accession>A0A2A6BDP1</accession>
<keyword evidence="2" id="KW-1185">Reference proteome</keyword>
<sequence length="104" mass="11780">MRVGFGPNLADSGALISVLLQYHNTTSLHAGYLLFEHQKSFHTQFVLVSGDRLHLTTELTRTSGLEPGLNLRIDNLVNLLVAQFQMMRIFELMRLKHVGITEVF</sequence>
<accession>A0A8R1Z7B8</accession>
<dbReference type="Proteomes" id="UP000005239">
    <property type="component" value="Unassembled WGS sequence"/>
</dbReference>
<reference evidence="1" key="2">
    <citation type="submission" date="2022-06" db="UniProtKB">
        <authorList>
            <consortium name="EnsemblMetazoa"/>
        </authorList>
    </citation>
    <scope>IDENTIFICATION</scope>
    <source>
        <strain evidence="1">PS312</strain>
    </source>
</reference>
<dbReference type="EnsemblMetazoa" id="PPA45414.1">
    <property type="protein sequence ID" value="PPA45414.1"/>
    <property type="gene ID" value="WBGene00283783"/>
</dbReference>
<evidence type="ECO:0000313" key="1">
    <source>
        <dbReference type="EnsemblMetazoa" id="PPA45414.1"/>
    </source>
</evidence>
<gene>
    <name evidence="1" type="primary">WBGene00283783</name>
</gene>
<evidence type="ECO:0000313" key="2">
    <source>
        <dbReference type="Proteomes" id="UP000005239"/>
    </source>
</evidence>
<proteinExistence type="predicted"/>
<dbReference type="AlphaFoldDB" id="A0A2A6BDP1"/>
<organism evidence="1 2">
    <name type="scientific">Pristionchus pacificus</name>
    <name type="common">Parasitic nematode worm</name>
    <dbReference type="NCBI Taxonomy" id="54126"/>
    <lineage>
        <taxon>Eukaryota</taxon>
        <taxon>Metazoa</taxon>
        <taxon>Ecdysozoa</taxon>
        <taxon>Nematoda</taxon>
        <taxon>Chromadorea</taxon>
        <taxon>Rhabditida</taxon>
        <taxon>Rhabditina</taxon>
        <taxon>Diplogasteromorpha</taxon>
        <taxon>Diplogasteroidea</taxon>
        <taxon>Neodiplogasteridae</taxon>
        <taxon>Pristionchus</taxon>
    </lineage>
</organism>
<protein>
    <submittedName>
        <fullName evidence="1">Uncharacterized protein</fullName>
    </submittedName>
</protein>